<feature type="repeat" description="ANK" evidence="3">
    <location>
        <begin position="114"/>
        <end position="146"/>
    </location>
</feature>
<dbReference type="PANTHER" id="PTHR24173">
    <property type="entry name" value="ANKYRIN REPEAT CONTAINING"/>
    <property type="match status" value="1"/>
</dbReference>
<reference evidence="4" key="1">
    <citation type="submission" date="2021-04" db="EMBL/GenBank/DDBJ databases">
        <authorList>
            <consortium name="Molecular Ecology Group"/>
        </authorList>
    </citation>
    <scope>NUCLEOTIDE SEQUENCE</scope>
</reference>
<accession>A0A8S3ZG78</accession>
<evidence type="ECO:0000313" key="5">
    <source>
        <dbReference type="Proteomes" id="UP000678393"/>
    </source>
</evidence>
<comment type="caution">
    <text evidence="4">The sequence shown here is derived from an EMBL/GenBank/DDBJ whole genome shotgun (WGS) entry which is preliminary data.</text>
</comment>
<sequence>MVKYLQKAIKPTLTTVSSLHGHALDPEKPLSNAAFEAVVFLGLLRHNEDQLVQRAKMLIKKDRAFFQKVFASKIDEWTPMHACTLRGARKLVKLALKAGVDANLEMGMPDGLPGRCTPLHLAAHRGDVSILQLLVQNGALLDKQDDTNCTPLYYALRRGNTLVAKKLLKYGADSSGLSREERLYYKDETYQRRSALLCIPVRTGSQKRKITSLSQKSVQFSDS</sequence>
<dbReference type="InterPro" id="IPR036770">
    <property type="entry name" value="Ankyrin_rpt-contain_sf"/>
</dbReference>
<keyword evidence="5" id="KW-1185">Reference proteome</keyword>
<dbReference type="SUPFAM" id="SSF48403">
    <property type="entry name" value="Ankyrin repeat"/>
    <property type="match status" value="1"/>
</dbReference>
<gene>
    <name evidence="4" type="ORF">CUNI_LOCUS12258</name>
</gene>
<dbReference type="Gene3D" id="1.25.40.20">
    <property type="entry name" value="Ankyrin repeat-containing domain"/>
    <property type="match status" value="1"/>
</dbReference>
<evidence type="ECO:0000256" key="3">
    <source>
        <dbReference type="PROSITE-ProRule" id="PRU00023"/>
    </source>
</evidence>
<dbReference type="PROSITE" id="PS50297">
    <property type="entry name" value="ANK_REP_REGION"/>
    <property type="match status" value="2"/>
</dbReference>
<dbReference type="SMART" id="SM00248">
    <property type="entry name" value="ANK"/>
    <property type="match status" value="3"/>
</dbReference>
<dbReference type="AlphaFoldDB" id="A0A8S3ZG78"/>
<evidence type="ECO:0000256" key="2">
    <source>
        <dbReference type="ARBA" id="ARBA00023043"/>
    </source>
</evidence>
<dbReference type="OrthoDB" id="10039052at2759"/>
<feature type="repeat" description="ANK" evidence="3">
    <location>
        <begin position="147"/>
        <end position="179"/>
    </location>
</feature>
<dbReference type="EMBL" id="CAJHNH020002435">
    <property type="protein sequence ID" value="CAG5126700.1"/>
    <property type="molecule type" value="Genomic_DNA"/>
</dbReference>
<name>A0A8S3ZG78_9EUPU</name>
<evidence type="ECO:0000313" key="4">
    <source>
        <dbReference type="EMBL" id="CAG5126700.1"/>
    </source>
</evidence>
<dbReference type="Proteomes" id="UP000678393">
    <property type="component" value="Unassembled WGS sequence"/>
</dbReference>
<organism evidence="4 5">
    <name type="scientific">Candidula unifasciata</name>
    <dbReference type="NCBI Taxonomy" id="100452"/>
    <lineage>
        <taxon>Eukaryota</taxon>
        <taxon>Metazoa</taxon>
        <taxon>Spiralia</taxon>
        <taxon>Lophotrochozoa</taxon>
        <taxon>Mollusca</taxon>
        <taxon>Gastropoda</taxon>
        <taxon>Heterobranchia</taxon>
        <taxon>Euthyneura</taxon>
        <taxon>Panpulmonata</taxon>
        <taxon>Eupulmonata</taxon>
        <taxon>Stylommatophora</taxon>
        <taxon>Helicina</taxon>
        <taxon>Helicoidea</taxon>
        <taxon>Geomitridae</taxon>
        <taxon>Candidula</taxon>
    </lineage>
</organism>
<proteinExistence type="predicted"/>
<dbReference type="PROSITE" id="PS50088">
    <property type="entry name" value="ANK_REPEAT"/>
    <property type="match status" value="2"/>
</dbReference>
<evidence type="ECO:0000256" key="1">
    <source>
        <dbReference type="ARBA" id="ARBA00022737"/>
    </source>
</evidence>
<dbReference type="Pfam" id="PF12796">
    <property type="entry name" value="Ank_2"/>
    <property type="match status" value="1"/>
</dbReference>
<keyword evidence="2 3" id="KW-0040">ANK repeat</keyword>
<dbReference type="InterPro" id="IPR002110">
    <property type="entry name" value="Ankyrin_rpt"/>
</dbReference>
<dbReference type="PANTHER" id="PTHR24173:SF74">
    <property type="entry name" value="ANKYRIN REPEAT DOMAIN-CONTAINING PROTEIN 16"/>
    <property type="match status" value="1"/>
</dbReference>
<keyword evidence="1" id="KW-0677">Repeat</keyword>
<protein>
    <submittedName>
        <fullName evidence="4">Uncharacterized protein</fullName>
    </submittedName>
</protein>